<keyword evidence="4" id="KW-1185">Reference proteome</keyword>
<dbReference type="Proteomes" id="UP000317909">
    <property type="component" value="Chromosome"/>
</dbReference>
<organism evidence="3 4">
    <name type="scientific">Lacipirellula limnantheis</name>
    <dbReference type="NCBI Taxonomy" id="2528024"/>
    <lineage>
        <taxon>Bacteria</taxon>
        <taxon>Pseudomonadati</taxon>
        <taxon>Planctomycetota</taxon>
        <taxon>Planctomycetia</taxon>
        <taxon>Pirellulales</taxon>
        <taxon>Lacipirellulaceae</taxon>
        <taxon>Lacipirellula</taxon>
    </lineage>
</organism>
<accession>A0A517TVZ3</accession>
<dbReference type="SUPFAM" id="SSF54523">
    <property type="entry name" value="Pili subunits"/>
    <property type="match status" value="1"/>
</dbReference>
<keyword evidence="2" id="KW-0812">Transmembrane</keyword>
<evidence type="ECO:0000313" key="4">
    <source>
        <dbReference type="Proteomes" id="UP000317909"/>
    </source>
</evidence>
<proteinExistence type="predicted"/>
<evidence type="ECO:0000256" key="1">
    <source>
        <dbReference type="SAM" id="MobiDB-lite"/>
    </source>
</evidence>
<feature type="transmembrane region" description="Helical" evidence="2">
    <location>
        <begin position="40"/>
        <end position="64"/>
    </location>
</feature>
<reference evidence="3 4" key="1">
    <citation type="submission" date="2019-02" db="EMBL/GenBank/DDBJ databases">
        <title>Deep-cultivation of Planctomycetes and their phenomic and genomic characterization uncovers novel biology.</title>
        <authorList>
            <person name="Wiegand S."/>
            <person name="Jogler M."/>
            <person name="Boedeker C."/>
            <person name="Pinto D."/>
            <person name="Vollmers J."/>
            <person name="Rivas-Marin E."/>
            <person name="Kohn T."/>
            <person name="Peeters S.H."/>
            <person name="Heuer A."/>
            <person name="Rast P."/>
            <person name="Oberbeckmann S."/>
            <person name="Bunk B."/>
            <person name="Jeske O."/>
            <person name="Meyerdierks A."/>
            <person name="Storesund J.E."/>
            <person name="Kallscheuer N."/>
            <person name="Luecker S."/>
            <person name="Lage O.M."/>
            <person name="Pohl T."/>
            <person name="Merkel B.J."/>
            <person name="Hornburger P."/>
            <person name="Mueller R.-W."/>
            <person name="Bruemmer F."/>
            <person name="Labrenz M."/>
            <person name="Spormann A.M."/>
            <person name="Op den Camp H."/>
            <person name="Overmann J."/>
            <person name="Amann R."/>
            <person name="Jetten M.S.M."/>
            <person name="Mascher T."/>
            <person name="Medema M.H."/>
            <person name="Devos D.P."/>
            <person name="Kaster A.-K."/>
            <person name="Ovreas L."/>
            <person name="Rohde M."/>
            <person name="Galperin M.Y."/>
            <person name="Jogler C."/>
        </authorList>
    </citation>
    <scope>NUCLEOTIDE SEQUENCE [LARGE SCALE GENOMIC DNA]</scope>
    <source>
        <strain evidence="3 4">I41</strain>
    </source>
</reference>
<dbReference type="AlphaFoldDB" id="A0A517TVZ3"/>
<sequence>MNQECRMLNREWGMISHATRSAPSFPIPHSPLPIRHSRPALTLIELLITIVIMVTVLAGALPLLSPNNNSRKLREASRQLSSLLSQAQAQAARDGRPVGVAFRETGTQAPHSGMALEAYMIAEPPPFTGFSEHSRVAATLHQDKITYGGNVNGNGGTMFAPRYTGYPIWQLIFSLYGVEDQIPPRMLRNGDVLNIGGNVFLIVDDGGSTEGAHQIDQFTGYVMPTSRMIAIWLNSNGQQIPPGAKGYSFARQPVNTSDQPLQFPRGIGVDLAASGADGLNVPEQFDEVLPITSSKTTPLTVGVMFSPNGSLDRLYVDGVRKEGVEQVYFLMGLFENGNSEAQDPADYDFTAGASITDDELAQRRARINWLNPDSRWVTVNRAGRIITTDNYVSFNPRLSPYADSVTGTPREQNLARLRLQLNGNGSNPGARQFAKNMINSTGR</sequence>
<evidence type="ECO:0000313" key="3">
    <source>
        <dbReference type="EMBL" id="QDT72545.1"/>
    </source>
</evidence>
<name>A0A517TVZ3_9BACT</name>
<dbReference type="KEGG" id="llh:I41_17250"/>
<keyword evidence="2" id="KW-0472">Membrane</keyword>
<protein>
    <submittedName>
        <fullName evidence="3">Uncharacterized protein</fullName>
    </submittedName>
</protein>
<dbReference type="InterPro" id="IPR045584">
    <property type="entry name" value="Pilin-like"/>
</dbReference>
<gene>
    <name evidence="3" type="ORF">I41_17250</name>
</gene>
<evidence type="ECO:0000256" key="2">
    <source>
        <dbReference type="SAM" id="Phobius"/>
    </source>
</evidence>
<keyword evidence="2" id="KW-1133">Transmembrane helix</keyword>
<dbReference type="EMBL" id="CP036339">
    <property type="protein sequence ID" value="QDT72545.1"/>
    <property type="molecule type" value="Genomic_DNA"/>
</dbReference>
<feature type="region of interest" description="Disordered" evidence="1">
    <location>
        <begin position="424"/>
        <end position="443"/>
    </location>
</feature>